<dbReference type="RefSeq" id="WP_252586514.1">
    <property type="nucleotide sequence ID" value="NZ_JAMWYS010000024.1"/>
</dbReference>
<comment type="caution">
    <text evidence="2">The sequence shown here is derived from an EMBL/GenBank/DDBJ whole genome shotgun (WGS) entry which is preliminary data.</text>
</comment>
<gene>
    <name evidence="2" type="ORF">NF867_05065</name>
</gene>
<feature type="signal peptide" evidence="1">
    <location>
        <begin position="1"/>
        <end position="22"/>
    </location>
</feature>
<feature type="chain" id="PRO_5040831000" evidence="1">
    <location>
        <begin position="23"/>
        <end position="219"/>
    </location>
</feature>
<dbReference type="AlphaFoldDB" id="A0A9X2F4L1"/>
<dbReference type="Proteomes" id="UP001155182">
    <property type="component" value="Unassembled WGS sequence"/>
</dbReference>
<evidence type="ECO:0000313" key="3">
    <source>
        <dbReference type="Proteomes" id="UP001155182"/>
    </source>
</evidence>
<evidence type="ECO:0000313" key="2">
    <source>
        <dbReference type="EMBL" id="MCO4292231.1"/>
    </source>
</evidence>
<accession>A0A9X2F4L1</accession>
<evidence type="ECO:0000256" key="1">
    <source>
        <dbReference type="SAM" id="SignalP"/>
    </source>
</evidence>
<reference evidence="2" key="1">
    <citation type="submission" date="2022-06" db="EMBL/GenBank/DDBJ databases">
        <title>Solitalea sp. MAHUQ-68 isolated from rhizospheric soil.</title>
        <authorList>
            <person name="Huq M.A."/>
        </authorList>
    </citation>
    <scope>NUCLEOTIDE SEQUENCE</scope>
    <source>
        <strain evidence="2">MAHUQ-68</strain>
    </source>
</reference>
<proteinExistence type="predicted"/>
<name>A0A9X2F4L1_9SPHI</name>
<dbReference type="InterPro" id="IPR025636">
    <property type="entry name" value="DUF4294"/>
</dbReference>
<keyword evidence="1" id="KW-0732">Signal</keyword>
<dbReference type="Pfam" id="PF14127">
    <property type="entry name" value="DUF4294"/>
    <property type="match status" value="1"/>
</dbReference>
<keyword evidence="3" id="KW-1185">Reference proteome</keyword>
<dbReference type="EMBL" id="JAMWYS010000024">
    <property type="protein sequence ID" value="MCO4292231.1"/>
    <property type="molecule type" value="Genomic_DNA"/>
</dbReference>
<organism evidence="2 3">
    <name type="scientific">Solitalea agri</name>
    <dbReference type="NCBI Taxonomy" id="2953739"/>
    <lineage>
        <taxon>Bacteria</taxon>
        <taxon>Pseudomonadati</taxon>
        <taxon>Bacteroidota</taxon>
        <taxon>Sphingobacteriia</taxon>
        <taxon>Sphingobacteriales</taxon>
        <taxon>Sphingobacteriaceae</taxon>
        <taxon>Solitalea</taxon>
    </lineage>
</organism>
<sequence>MINPLKIFVLCVLLFVASGVKAQQQWIKGKYDTIVVQAYVYKGDTLPHIWLKEVMVSDLRIWKSDRQREKYNKLKRDVLKVLPYAKYAGYRYKQLEYQLLSAKNEAERKVLVKQCEDEIKRNFERDIRNMTIKQGAILIKLIDRETGRTSYTLLKDLKNGLTAFFWQSIASVFGNSLKEHYDPVEDFEIENIIQSVGDPDYMQAYNEYYKYLSSQGIKY</sequence>
<protein>
    <submittedName>
        <fullName evidence="2">DUF4294 domain-containing protein</fullName>
    </submittedName>
</protein>